<keyword evidence="5" id="KW-0460">Magnesium</keyword>
<evidence type="ECO:0000256" key="6">
    <source>
        <dbReference type="ARBA" id="ARBA00023052"/>
    </source>
</evidence>
<evidence type="ECO:0000256" key="4">
    <source>
        <dbReference type="ARBA" id="ARBA00022679"/>
    </source>
</evidence>
<dbReference type="GO" id="GO:0005829">
    <property type="term" value="C:cytosol"/>
    <property type="evidence" value="ECO:0007669"/>
    <property type="project" value="TreeGrafter"/>
</dbReference>
<dbReference type="NCBIfam" id="TIGR00204">
    <property type="entry name" value="dxs"/>
    <property type="match status" value="1"/>
</dbReference>
<organism evidence="8">
    <name type="scientific">bioreactor metagenome</name>
    <dbReference type="NCBI Taxonomy" id="1076179"/>
    <lineage>
        <taxon>unclassified sequences</taxon>
        <taxon>metagenomes</taxon>
        <taxon>ecological metagenomes</taxon>
    </lineage>
</organism>
<dbReference type="InterPro" id="IPR029061">
    <property type="entry name" value="THDP-binding"/>
</dbReference>
<proteinExistence type="predicted"/>
<dbReference type="NCBIfam" id="NF003933">
    <property type="entry name" value="PRK05444.2-2"/>
    <property type="match status" value="1"/>
</dbReference>
<dbReference type="GO" id="GO:0016114">
    <property type="term" value="P:terpenoid biosynthetic process"/>
    <property type="evidence" value="ECO:0007669"/>
    <property type="project" value="InterPro"/>
</dbReference>
<dbReference type="SMART" id="SM00861">
    <property type="entry name" value="Transket_pyr"/>
    <property type="match status" value="1"/>
</dbReference>
<evidence type="ECO:0000256" key="1">
    <source>
        <dbReference type="ARBA" id="ARBA00001946"/>
    </source>
</evidence>
<comment type="caution">
    <text evidence="8">The sequence shown here is derived from an EMBL/GenBank/DDBJ whole genome shotgun (WGS) entry which is preliminary data.</text>
</comment>
<evidence type="ECO:0000259" key="7">
    <source>
        <dbReference type="SMART" id="SM00861"/>
    </source>
</evidence>
<keyword evidence="6" id="KW-0786">Thiamine pyrophosphate</keyword>
<dbReference type="Pfam" id="PF13292">
    <property type="entry name" value="DXP_synthase_N"/>
    <property type="match status" value="1"/>
</dbReference>
<comment type="subunit">
    <text evidence="3">Homodimer.</text>
</comment>
<dbReference type="Pfam" id="PF02779">
    <property type="entry name" value="Transket_pyr"/>
    <property type="match status" value="1"/>
</dbReference>
<name>A0A645ADZ7_9ZZZZ</name>
<dbReference type="AlphaFoldDB" id="A0A645ADZ7"/>
<dbReference type="PANTHER" id="PTHR43322">
    <property type="entry name" value="1-D-DEOXYXYLULOSE 5-PHOSPHATE SYNTHASE-RELATED"/>
    <property type="match status" value="1"/>
</dbReference>
<dbReference type="PANTHER" id="PTHR43322:SF5">
    <property type="entry name" value="1-DEOXY-D-XYLULOSE-5-PHOSPHATE SYNTHASE, CHLOROPLASTIC"/>
    <property type="match status" value="1"/>
</dbReference>
<keyword evidence="4 8" id="KW-0808">Transferase</keyword>
<dbReference type="CDD" id="cd07033">
    <property type="entry name" value="TPP_PYR_DXS_TK_like"/>
    <property type="match status" value="1"/>
</dbReference>
<evidence type="ECO:0000256" key="2">
    <source>
        <dbReference type="ARBA" id="ARBA00001964"/>
    </source>
</evidence>
<evidence type="ECO:0000256" key="5">
    <source>
        <dbReference type="ARBA" id="ARBA00022842"/>
    </source>
</evidence>
<dbReference type="EMBL" id="VSSQ01013397">
    <property type="protein sequence ID" value="MPM51399.1"/>
    <property type="molecule type" value="Genomic_DNA"/>
</dbReference>
<dbReference type="GO" id="GO:0008661">
    <property type="term" value="F:1-deoxy-D-xylulose-5-phosphate synthase activity"/>
    <property type="evidence" value="ECO:0007669"/>
    <property type="project" value="UniProtKB-EC"/>
</dbReference>
<dbReference type="GO" id="GO:0019288">
    <property type="term" value="P:isopentenyl diphosphate biosynthetic process, methylerythritol 4-phosphate pathway"/>
    <property type="evidence" value="ECO:0007669"/>
    <property type="project" value="TreeGrafter"/>
</dbReference>
<evidence type="ECO:0000313" key="8">
    <source>
        <dbReference type="EMBL" id="MPM51399.1"/>
    </source>
</evidence>
<dbReference type="Gene3D" id="3.40.50.970">
    <property type="match status" value="2"/>
</dbReference>
<accession>A0A645ADZ7</accession>
<protein>
    <submittedName>
        <fullName evidence="8">1-deoxy-D-xylulose-5-phosphate synthase</fullName>
        <ecNumber evidence="8">2.2.1.7</ecNumber>
    </submittedName>
</protein>
<gene>
    <name evidence="8" type="primary">dxs_67</name>
    <name evidence="8" type="ORF">SDC9_98147</name>
</gene>
<dbReference type="CDD" id="cd02007">
    <property type="entry name" value="TPP_DXS"/>
    <property type="match status" value="1"/>
</dbReference>
<evidence type="ECO:0000256" key="3">
    <source>
        <dbReference type="ARBA" id="ARBA00011738"/>
    </source>
</evidence>
<dbReference type="InterPro" id="IPR005475">
    <property type="entry name" value="Transketolase-like_Pyr-bd"/>
</dbReference>
<reference evidence="8" key="1">
    <citation type="submission" date="2019-08" db="EMBL/GenBank/DDBJ databases">
        <authorList>
            <person name="Kucharzyk K."/>
            <person name="Murdoch R.W."/>
            <person name="Higgins S."/>
            <person name="Loffler F."/>
        </authorList>
    </citation>
    <scope>NUCLEOTIDE SEQUENCE</scope>
</reference>
<dbReference type="EC" id="2.2.1.7" evidence="8"/>
<dbReference type="InterPro" id="IPR005477">
    <property type="entry name" value="Dxylulose-5-P_synthase"/>
</dbReference>
<dbReference type="SUPFAM" id="SSF52518">
    <property type="entry name" value="Thiamin diphosphate-binding fold (THDP-binding)"/>
    <property type="match status" value="2"/>
</dbReference>
<feature type="domain" description="Transketolase-like pyrimidine-binding" evidence="7">
    <location>
        <begin position="315"/>
        <end position="478"/>
    </location>
</feature>
<dbReference type="PROSITE" id="PS00802">
    <property type="entry name" value="TRANSKETOLASE_2"/>
    <property type="match status" value="1"/>
</dbReference>
<sequence>MAYRFLPNITTQALKSMEVSDLQVLASEVRDYLIRTVSQTGGHLASNLGVVELTIAYHTVFQSPRDKVIWDVGHQSYVHKLLTGRYGGFISLRQMGGISGFPKRSESEHDHFDTGHSSTSISAALGMALARDVQKKKYHVTAIIGDGSMTGGMAFEALNHAGRSKTKMTVILNDNEMSISENVGALSEYLNRLRTAPQYYKTKEGTRSVLERIPTFGKSTIRVINRFKESIKQLLVPGMLFEELGFTYLGPIDGHNFEHLLEALELAKRSQTPVLLHVVTKKGKGYELAEKQPSLFHGPGPFDVQTGVAKSLSEPLFTQAFSTSMLLLAEEDPKLVAVTAAMPDGTGLAPFAKVHPRRFFDVAIAEQHAITFAAGLATQGLHPAVAIYSTFLQRGFDQIITDIAMQQLPVILMLDRAGLVGEDGETHHGVFDLTYLRLIPNLTILAATQPEDILPLMKYAFSLHAPVAIRYPKTLYHPVCKELIRNTSHQVSEPQVVFPSRTHMVLATGPVGLSAYKALERLRNEEGLM</sequence>
<comment type="cofactor">
    <cofactor evidence="1">
        <name>Mg(2+)</name>
        <dbReference type="ChEBI" id="CHEBI:18420"/>
    </cofactor>
</comment>
<comment type="cofactor">
    <cofactor evidence="2">
        <name>thiamine diphosphate</name>
        <dbReference type="ChEBI" id="CHEBI:58937"/>
    </cofactor>
</comment>
<dbReference type="InterPro" id="IPR020826">
    <property type="entry name" value="Transketolase_BS"/>
</dbReference>